<keyword evidence="6" id="KW-0238">DNA-binding</keyword>
<evidence type="ECO:0000256" key="4">
    <source>
        <dbReference type="ARBA" id="ARBA00022833"/>
    </source>
</evidence>
<dbReference type="OrthoDB" id="5822443at2759"/>
<keyword evidence="5" id="KW-0805">Transcription regulation</keyword>
<evidence type="ECO:0000256" key="6">
    <source>
        <dbReference type="ARBA" id="ARBA00023125"/>
    </source>
</evidence>
<comment type="similarity">
    <text evidence="1">Belongs to the nuclear hormone receptor family.</text>
</comment>
<protein>
    <submittedName>
        <fullName evidence="12">Uncharacterized protein</fullName>
    </submittedName>
</protein>
<dbReference type="PROSITE" id="PS51843">
    <property type="entry name" value="NR_LBD"/>
    <property type="match status" value="1"/>
</dbReference>
<dbReference type="InterPro" id="IPR001628">
    <property type="entry name" value="Znf_hrmn_rcpt"/>
</dbReference>
<proteinExistence type="inferred from homology"/>
<dbReference type="Proteomes" id="UP000008068">
    <property type="component" value="Unassembled WGS sequence"/>
</dbReference>
<keyword evidence="2" id="KW-0479">Metal-binding</keyword>
<sequence>MFFRRMIIEKLSYKCKKINNCYVTSVDTPLKCKSCRFTRCLEVGMKLPPSNYTASELQNQRDDELCSLLKNLEVMDKKRTEKYHSFYTTDNPSLENILSCRKELNSEVMPESITPAQWSFLAIYSIINHFRCFDFIDQLDLRDKKIIFQMNTFKSNILCGAIRARNEQREKMVTPAGQQLFPDILVTKFNTSRELLNRVCCQVVARLRELNVTKEEFVLLNVIFFCNAAEAHSKSAKIILSSRQKFYVNALFQYCQLTYQKSAPSRLNDLLSVYHVVQKSTSEMQYIGIMIQGFIPNFPIKKLVADTYMLGTSRAE</sequence>
<dbReference type="Pfam" id="PF00105">
    <property type="entry name" value="zf-C4"/>
    <property type="match status" value="1"/>
</dbReference>
<accession>G0M9F4</accession>
<dbReference type="EMBL" id="GL379787">
    <property type="protein sequence ID" value="EGT30790.1"/>
    <property type="molecule type" value="Genomic_DNA"/>
</dbReference>
<dbReference type="InterPro" id="IPR000536">
    <property type="entry name" value="Nucl_hrmn_rcpt_lig-bd"/>
</dbReference>
<name>G0M9F4_CAEBE</name>
<evidence type="ECO:0000256" key="8">
    <source>
        <dbReference type="ARBA" id="ARBA00023170"/>
    </source>
</evidence>
<dbReference type="GO" id="GO:0008270">
    <property type="term" value="F:zinc ion binding"/>
    <property type="evidence" value="ECO:0007669"/>
    <property type="project" value="UniProtKB-KW"/>
</dbReference>
<evidence type="ECO:0000256" key="5">
    <source>
        <dbReference type="ARBA" id="ARBA00023015"/>
    </source>
</evidence>
<dbReference type="SUPFAM" id="SSF48508">
    <property type="entry name" value="Nuclear receptor ligand-binding domain"/>
    <property type="match status" value="1"/>
</dbReference>
<dbReference type="eggNOG" id="ENOG502TG7X">
    <property type="taxonomic scope" value="Eukaryota"/>
</dbReference>
<dbReference type="Pfam" id="PF00104">
    <property type="entry name" value="Hormone_recep"/>
    <property type="match status" value="1"/>
</dbReference>
<evidence type="ECO:0000256" key="2">
    <source>
        <dbReference type="ARBA" id="ARBA00022723"/>
    </source>
</evidence>
<dbReference type="AlphaFoldDB" id="G0M9F4"/>
<dbReference type="InterPro" id="IPR013088">
    <property type="entry name" value="Znf_NHR/GATA"/>
</dbReference>
<evidence type="ECO:0000313" key="12">
    <source>
        <dbReference type="EMBL" id="EGT30790.1"/>
    </source>
</evidence>
<dbReference type="PANTHER" id="PTHR45886">
    <property type="entry name" value="NUCLEAR HORMONE RECEPTOR FAMILY-RELATED-RELATED"/>
    <property type="match status" value="1"/>
</dbReference>
<dbReference type="Gene3D" id="1.10.565.10">
    <property type="entry name" value="Retinoid X Receptor"/>
    <property type="match status" value="1"/>
</dbReference>
<organism evidence="13">
    <name type="scientific">Caenorhabditis brenneri</name>
    <name type="common">Nematode worm</name>
    <dbReference type="NCBI Taxonomy" id="135651"/>
    <lineage>
        <taxon>Eukaryota</taxon>
        <taxon>Metazoa</taxon>
        <taxon>Ecdysozoa</taxon>
        <taxon>Nematoda</taxon>
        <taxon>Chromadorea</taxon>
        <taxon>Rhabditida</taxon>
        <taxon>Rhabditina</taxon>
        <taxon>Rhabditomorpha</taxon>
        <taxon>Rhabditoidea</taxon>
        <taxon>Rhabditidae</taxon>
        <taxon>Peloderinae</taxon>
        <taxon>Caenorhabditis</taxon>
    </lineage>
</organism>
<feature type="domain" description="NR LBD" evidence="11">
    <location>
        <begin position="89"/>
        <end position="310"/>
    </location>
</feature>
<dbReference type="Gene3D" id="3.30.50.10">
    <property type="entry name" value="Erythroid Transcription Factor GATA-1, subunit A"/>
    <property type="match status" value="1"/>
</dbReference>
<evidence type="ECO:0000256" key="3">
    <source>
        <dbReference type="ARBA" id="ARBA00022771"/>
    </source>
</evidence>
<dbReference type="HOGENOM" id="CLU_007368_3_0_1"/>
<dbReference type="InterPro" id="IPR035500">
    <property type="entry name" value="NHR-like_dom_sf"/>
</dbReference>
<keyword evidence="8" id="KW-0675">Receptor</keyword>
<keyword evidence="9" id="KW-0539">Nucleus</keyword>
<evidence type="ECO:0000256" key="9">
    <source>
        <dbReference type="ARBA" id="ARBA00023242"/>
    </source>
</evidence>
<evidence type="ECO:0000259" key="10">
    <source>
        <dbReference type="PROSITE" id="PS51030"/>
    </source>
</evidence>
<evidence type="ECO:0000259" key="11">
    <source>
        <dbReference type="PROSITE" id="PS51843"/>
    </source>
</evidence>
<keyword evidence="4" id="KW-0862">Zinc</keyword>
<dbReference type="STRING" id="135651.G0M9F4"/>
<dbReference type="FunCoup" id="G0M9F4">
    <property type="interactions" value="8"/>
</dbReference>
<keyword evidence="7" id="KW-0804">Transcription</keyword>
<evidence type="ECO:0000256" key="7">
    <source>
        <dbReference type="ARBA" id="ARBA00023163"/>
    </source>
</evidence>
<evidence type="ECO:0000256" key="1">
    <source>
        <dbReference type="ARBA" id="ARBA00005993"/>
    </source>
</evidence>
<dbReference type="SMART" id="SM00430">
    <property type="entry name" value="HOLI"/>
    <property type="match status" value="1"/>
</dbReference>
<dbReference type="SMART" id="SM00399">
    <property type="entry name" value="ZnF_C4"/>
    <property type="match status" value="1"/>
</dbReference>
<dbReference type="PROSITE" id="PS51030">
    <property type="entry name" value="NUCLEAR_REC_DBD_2"/>
    <property type="match status" value="1"/>
</dbReference>
<dbReference type="PANTHER" id="PTHR45886:SF3">
    <property type="entry name" value="NUCLEAR HORMONE RECEPTOR FAMILY-RELATED"/>
    <property type="match status" value="1"/>
</dbReference>
<dbReference type="GO" id="GO:0043565">
    <property type="term" value="F:sequence-specific DNA binding"/>
    <property type="evidence" value="ECO:0007669"/>
    <property type="project" value="InterPro"/>
</dbReference>
<gene>
    <name evidence="12" type="ORF">CAEBREN_30291</name>
</gene>
<keyword evidence="3" id="KW-0863">Zinc-finger</keyword>
<dbReference type="GO" id="GO:0003700">
    <property type="term" value="F:DNA-binding transcription factor activity"/>
    <property type="evidence" value="ECO:0007669"/>
    <property type="project" value="InterPro"/>
</dbReference>
<dbReference type="InParanoid" id="G0M9F4"/>
<dbReference type="SUPFAM" id="SSF57716">
    <property type="entry name" value="Glucocorticoid receptor-like (DNA-binding domain)"/>
    <property type="match status" value="1"/>
</dbReference>
<feature type="domain" description="Nuclear receptor" evidence="10">
    <location>
        <begin position="1"/>
        <end position="52"/>
    </location>
</feature>
<evidence type="ECO:0000313" key="13">
    <source>
        <dbReference type="Proteomes" id="UP000008068"/>
    </source>
</evidence>
<reference evidence="13" key="1">
    <citation type="submission" date="2011-07" db="EMBL/GenBank/DDBJ databases">
        <authorList>
            <consortium name="Caenorhabditis brenneri Sequencing and Analysis Consortium"/>
            <person name="Wilson R.K."/>
        </authorList>
    </citation>
    <scope>NUCLEOTIDE SEQUENCE [LARGE SCALE GENOMIC DNA]</scope>
    <source>
        <strain evidence="13">PB2801</strain>
    </source>
</reference>
<keyword evidence="13" id="KW-1185">Reference proteome</keyword>